<dbReference type="InterPro" id="IPR036689">
    <property type="entry name" value="ESAT-6-like_sf"/>
</dbReference>
<dbReference type="EMBL" id="FWXH01000034">
    <property type="protein sequence ID" value="SMC29009.1"/>
    <property type="molecule type" value="Genomic_DNA"/>
</dbReference>
<gene>
    <name evidence="2" type="ORF">SAMN02745134_03756</name>
</gene>
<dbReference type="Gene3D" id="1.10.287.1060">
    <property type="entry name" value="ESAT-6-like"/>
    <property type="match status" value="1"/>
</dbReference>
<protein>
    <recommendedName>
        <fullName evidence="1">ESAT-6-like protein</fullName>
    </recommendedName>
</protein>
<evidence type="ECO:0000256" key="1">
    <source>
        <dbReference type="RuleBase" id="RU362001"/>
    </source>
</evidence>
<reference evidence="2 3" key="1">
    <citation type="submission" date="2017-04" db="EMBL/GenBank/DDBJ databases">
        <authorList>
            <person name="Afonso C.L."/>
            <person name="Miller P.J."/>
            <person name="Scott M.A."/>
            <person name="Spackman E."/>
            <person name="Goraichik I."/>
            <person name="Dimitrov K.M."/>
            <person name="Suarez D.L."/>
            <person name="Swayne D.E."/>
        </authorList>
    </citation>
    <scope>NUCLEOTIDE SEQUENCE [LARGE SCALE GENOMIC DNA]</scope>
    <source>
        <strain evidence="2 3">DSM 12555</strain>
    </source>
</reference>
<comment type="similarity">
    <text evidence="1">Belongs to the WXG100 family.</text>
</comment>
<dbReference type="OrthoDB" id="4978934at2"/>
<accession>A0A1W1XYG9</accession>
<dbReference type="SUPFAM" id="SSF140453">
    <property type="entry name" value="EsxAB dimer-like"/>
    <property type="match status" value="1"/>
</dbReference>
<dbReference type="NCBIfam" id="TIGR03930">
    <property type="entry name" value="WXG100_ESAT6"/>
    <property type="match status" value="1"/>
</dbReference>
<evidence type="ECO:0000313" key="3">
    <source>
        <dbReference type="Proteomes" id="UP000192468"/>
    </source>
</evidence>
<dbReference type="STRING" id="1121291.SAMN02745134_03756"/>
<keyword evidence="3" id="KW-1185">Reference proteome</keyword>
<name>A0A1W1XYG9_9CLOT</name>
<sequence>MASSKITITPQELTNSAGKFKRGSQTTAQLLSSLRSEVQRLESTWQGASQSAFFQKFDQLKKPLDEFVTVLDEINQQLTGVAKAMQDADNQIASKLR</sequence>
<proteinExistence type="inferred from homology"/>
<dbReference type="RefSeq" id="WP_084117732.1">
    <property type="nucleotide sequence ID" value="NZ_FWXH01000034.1"/>
</dbReference>
<organism evidence="2 3">
    <name type="scientific">Clostridium acidisoli DSM 12555</name>
    <dbReference type="NCBI Taxonomy" id="1121291"/>
    <lineage>
        <taxon>Bacteria</taxon>
        <taxon>Bacillati</taxon>
        <taxon>Bacillota</taxon>
        <taxon>Clostridia</taxon>
        <taxon>Eubacteriales</taxon>
        <taxon>Clostridiaceae</taxon>
        <taxon>Clostridium</taxon>
    </lineage>
</organism>
<dbReference type="Proteomes" id="UP000192468">
    <property type="component" value="Unassembled WGS sequence"/>
</dbReference>
<dbReference type="AlphaFoldDB" id="A0A1W1XYG9"/>
<dbReference type="Pfam" id="PF06013">
    <property type="entry name" value="WXG100"/>
    <property type="match status" value="1"/>
</dbReference>
<evidence type="ECO:0000313" key="2">
    <source>
        <dbReference type="EMBL" id="SMC29009.1"/>
    </source>
</evidence>
<dbReference type="InterPro" id="IPR010310">
    <property type="entry name" value="T7SS_ESAT-6-like"/>
</dbReference>